<keyword evidence="4 5" id="KW-0031">Aminopeptidase</keyword>
<dbReference type="Gene3D" id="3.90.70.10">
    <property type="entry name" value="Cysteine proteinases"/>
    <property type="match status" value="1"/>
</dbReference>
<name>A0ABS9IZK8_9FLAO</name>
<accession>A0ABS9IZK8</accession>
<evidence type="ECO:0000256" key="1">
    <source>
        <dbReference type="ARBA" id="ARBA00022670"/>
    </source>
</evidence>
<keyword evidence="6" id="KW-1185">Reference proteome</keyword>
<comment type="similarity">
    <text evidence="4">Belongs to the peptidase C1 family.</text>
</comment>
<evidence type="ECO:0000256" key="3">
    <source>
        <dbReference type="ARBA" id="ARBA00022807"/>
    </source>
</evidence>
<evidence type="ECO:0000313" key="5">
    <source>
        <dbReference type="EMBL" id="MCF8713619.1"/>
    </source>
</evidence>
<evidence type="ECO:0000256" key="4">
    <source>
        <dbReference type="PIRNR" id="PIRNR005700"/>
    </source>
</evidence>
<keyword evidence="2 4" id="KW-0378">Hydrolase</keyword>
<gene>
    <name evidence="5" type="ORF">JM658_02170</name>
</gene>
<sequence length="390" mass="43668">MNKFIVAAAAAVISVGVQAQDDLIKSLDGNASLTAKEGFMFEPIVNLERTSVKNQGSSGTCWSYSGNSFLESEMIREGKQPVDISEIYTARCVYIEKAKNYVRMHGNLGWGDGGELHDVINIYKKYGALPQEVYSGLNYGTDTNRFGEMQSALKGLLDGVIQNKNGKLTPNWITAFTAVLDSYLGQVPESFEYKGKTYTPQSFANEVIGVKADEYIELTSIPNEPLYEDVFLAVPDNWSFDYAYNVSTNDLISTIDNALNNGYTVGWAADVSEKYFSWKNGIAYVPEIEYSEMTPEERETLFNGPKEELKITPELRQQAFDNYSTTDDHAMQIVGKAKDQNNKEYYIIKNSWGTKNDYNGYLYVTKNYVMYKTTALLLNKGGVPKSILKG</sequence>
<dbReference type="Proteomes" id="UP000829517">
    <property type="component" value="Unassembled WGS sequence"/>
</dbReference>
<dbReference type="InterPro" id="IPR004134">
    <property type="entry name" value="Peptidase_C1B"/>
</dbReference>
<keyword evidence="3 4" id="KW-0788">Thiol protease</keyword>
<organism evidence="5 6">
    <name type="scientific">Joostella atrarenae</name>
    <dbReference type="NCBI Taxonomy" id="679257"/>
    <lineage>
        <taxon>Bacteria</taxon>
        <taxon>Pseudomonadati</taxon>
        <taxon>Bacteroidota</taxon>
        <taxon>Flavobacteriia</taxon>
        <taxon>Flavobacteriales</taxon>
        <taxon>Flavobacteriaceae</taxon>
        <taxon>Joostella</taxon>
    </lineage>
</organism>
<dbReference type="GO" id="GO:0004177">
    <property type="term" value="F:aminopeptidase activity"/>
    <property type="evidence" value="ECO:0007669"/>
    <property type="project" value="UniProtKB-KW"/>
</dbReference>
<dbReference type="Pfam" id="PF03051">
    <property type="entry name" value="Peptidase_C1_2"/>
    <property type="match status" value="1"/>
</dbReference>
<dbReference type="EMBL" id="JAETXX010000001">
    <property type="protein sequence ID" value="MCF8713619.1"/>
    <property type="molecule type" value="Genomic_DNA"/>
</dbReference>
<dbReference type="PIRSF" id="PIRSF005700">
    <property type="entry name" value="PepC"/>
    <property type="match status" value="1"/>
</dbReference>
<dbReference type="InterPro" id="IPR000169">
    <property type="entry name" value="Pept_cys_AS"/>
</dbReference>
<comment type="caution">
    <text evidence="5">The sequence shown here is derived from an EMBL/GenBank/DDBJ whole genome shotgun (WGS) entry which is preliminary data.</text>
</comment>
<dbReference type="PANTHER" id="PTHR10363:SF2">
    <property type="entry name" value="BLEOMYCIN HYDROLASE"/>
    <property type="match status" value="1"/>
</dbReference>
<protein>
    <recommendedName>
        <fullName evidence="4">Aminopeptidase</fullName>
    </recommendedName>
</protein>
<dbReference type="RefSeq" id="WP_236957585.1">
    <property type="nucleotide sequence ID" value="NZ_JAETXX010000001.1"/>
</dbReference>
<reference evidence="5 6" key="1">
    <citation type="submission" date="2021-01" db="EMBL/GenBank/DDBJ databases">
        <title>Genome sequencing of Joostella atrarenae M1-2 (= KCTC 23194).</title>
        <authorList>
            <person name="Zakaria M.R."/>
            <person name="Lam M.Q."/>
            <person name="Chong C.S."/>
        </authorList>
    </citation>
    <scope>NUCLEOTIDE SEQUENCE [LARGE SCALE GENOMIC DNA]</scope>
    <source>
        <strain evidence="5 6">M1-2</strain>
    </source>
</reference>
<dbReference type="InterPro" id="IPR038765">
    <property type="entry name" value="Papain-like_cys_pep_sf"/>
</dbReference>
<keyword evidence="1 4" id="KW-0645">Protease</keyword>
<dbReference type="SUPFAM" id="SSF54001">
    <property type="entry name" value="Cysteine proteinases"/>
    <property type="match status" value="1"/>
</dbReference>
<dbReference type="PROSITE" id="PS00139">
    <property type="entry name" value="THIOL_PROTEASE_CYS"/>
    <property type="match status" value="1"/>
</dbReference>
<proteinExistence type="inferred from homology"/>
<evidence type="ECO:0000256" key="2">
    <source>
        <dbReference type="ARBA" id="ARBA00022801"/>
    </source>
</evidence>
<dbReference type="PANTHER" id="PTHR10363">
    <property type="entry name" value="BLEOMYCIN HYDROLASE"/>
    <property type="match status" value="1"/>
</dbReference>
<evidence type="ECO:0000313" key="6">
    <source>
        <dbReference type="Proteomes" id="UP000829517"/>
    </source>
</evidence>